<proteinExistence type="predicted"/>
<comment type="caution">
    <text evidence="2">The sequence shown here is derived from an EMBL/GenBank/DDBJ whole genome shotgun (WGS) entry which is preliminary data.</text>
</comment>
<reference evidence="2" key="1">
    <citation type="submission" date="2022-08" db="EMBL/GenBank/DDBJ databases">
        <authorList>
            <person name="Tistechok S."/>
            <person name="Samborskyy M."/>
            <person name="Roman I."/>
        </authorList>
    </citation>
    <scope>NUCLEOTIDE SEQUENCE</scope>
    <source>
        <strain evidence="2">DSM 103496</strain>
    </source>
</reference>
<feature type="domain" description="ABM" evidence="1">
    <location>
        <begin position="19"/>
        <end position="109"/>
    </location>
</feature>
<dbReference type="InterPro" id="IPR007138">
    <property type="entry name" value="ABM_dom"/>
</dbReference>
<gene>
    <name evidence="2" type="ORF">NZH93_08705</name>
</gene>
<dbReference type="Gene3D" id="3.30.70.100">
    <property type="match status" value="1"/>
</dbReference>
<organism evidence="2 3">
    <name type="scientific">Umezawaea endophytica</name>
    <dbReference type="NCBI Taxonomy" id="1654476"/>
    <lineage>
        <taxon>Bacteria</taxon>
        <taxon>Bacillati</taxon>
        <taxon>Actinomycetota</taxon>
        <taxon>Actinomycetes</taxon>
        <taxon>Pseudonocardiales</taxon>
        <taxon>Pseudonocardiaceae</taxon>
        <taxon>Umezawaea</taxon>
    </lineage>
</organism>
<dbReference type="RefSeq" id="WP_259622447.1">
    <property type="nucleotide sequence ID" value="NZ_JANYMP010000003.1"/>
</dbReference>
<dbReference type="AlphaFoldDB" id="A0A9X2VIV4"/>
<dbReference type="SUPFAM" id="SSF54909">
    <property type="entry name" value="Dimeric alpha+beta barrel"/>
    <property type="match status" value="1"/>
</dbReference>
<dbReference type="GO" id="GO:0004497">
    <property type="term" value="F:monooxygenase activity"/>
    <property type="evidence" value="ECO:0007669"/>
    <property type="project" value="UniProtKB-KW"/>
</dbReference>
<accession>A0A9X2VIV4</accession>
<keyword evidence="2" id="KW-0503">Monooxygenase</keyword>
<protein>
    <submittedName>
        <fullName evidence="2">Antibiotic biosynthesis monooxygenase</fullName>
    </submittedName>
</protein>
<dbReference type="InterPro" id="IPR011008">
    <property type="entry name" value="Dimeric_a/b-barrel"/>
</dbReference>
<dbReference type="EMBL" id="JANYMP010000003">
    <property type="protein sequence ID" value="MCS7476934.1"/>
    <property type="molecule type" value="Genomic_DNA"/>
</dbReference>
<dbReference type="Proteomes" id="UP001141259">
    <property type="component" value="Unassembled WGS sequence"/>
</dbReference>
<keyword evidence="3" id="KW-1185">Reference proteome</keyword>
<keyword evidence="2" id="KW-0560">Oxidoreductase</keyword>
<name>A0A9X2VIV4_9PSEU</name>
<dbReference type="PROSITE" id="PS51725">
    <property type="entry name" value="ABM"/>
    <property type="match status" value="1"/>
</dbReference>
<dbReference type="Pfam" id="PF03992">
    <property type="entry name" value="ABM"/>
    <property type="match status" value="1"/>
</dbReference>
<sequence>MALTNDHRATGSERGERRLRVIFRLRVREGAEDRFLSAYKQIRHQVARVDGYLGDQLCQSTTDVGDWVITSEWESAEHFQRWESGSDHRELAAPLMRCVTSRESRRYHVRLATVAGQRADVDQLLVGGDS</sequence>
<evidence type="ECO:0000313" key="3">
    <source>
        <dbReference type="Proteomes" id="UP001141259"/>
    </source>
</evidence>
<evidence type="ECO:0000313" key="2">
    <source>
        <dbReference type="EMBL" id="MCS7476934.1"/>
    </source>
</evidence>
<evidence type="ECO:0000259" key="1">
    <source>
        <dbReference type="PROSITE" id="PS51725"/>
    </source>
</evidence>